<proteinExistence type="predicted"/>
<evidence type="ECO:0000259" key="2">
    <source>
        <dbReference type="SMART" id="SM00363"/>
    </source>
</evidence>
<evidence type="ECO:0000313" key="4">
    <source>
        <dbReference type="Proteomes" id="UP000199159"/>
    </source>
</evidence>
<reference evidence="4" key="1">
    <citation type="submission" date="2016-10" db="EMBL/GenBank/DDBJ databases">
        <authorList>
            <person name="Varghese N."/>
            <person name="Submissions S."/>
        </authorList>
    </citation>
    <scope>NUCLEOTIDE SEQUENCE [LARGE SCALE GENOMIC DNA]</scope>
    <source>
        <strain evidence="4">IBRC-M10078</strain>
    </source>
</reference>
<evidence type="ECO:0000313" key="3">
    <source>
        <dbReference type="EMBL" id="SDP27401.1"/>
    </source>
</evidence>
<dbReference type="PANTHER" id="PTHR13633">
    <property type="entry name" value="MITOCHONDRIAL TRANSCRIPTION RESCUE FACTOR 1"/>
    <property type="match status" value="1"/>
</dbReference>
<sequence length="258" mass="29609">MDIYQHYRKEEHAFIDKVLEWKAAVEFQYSPKLTDFLDPREQEIINLIIGDHSDVQVKAFGGSTTSERKRVLIYPSYLSPTEEDFQLSLYQVDYPSKFVKIEHPQVLGSLMSIGLKRSKYGDILLDDDNIIQIVVSKEVDGFIEVNLQSIGKASVTLKKLKLEDILVQKEEWIEQSVSFSSLRLDVVISSTFQLSRQKAQAIIQNGQVKVNWRIVENASFECKEGDIISVRGHGRLKLLNNEGKSKKDKLRYTVGKQK</sequence>
<gene>
    <name evidence="3" type="ORF">SAMN05216565_102155</name>
</gene>
<dbReference type="Gene3D" id="3.30.1370.160">
    <property type="match status" value="1"/>
</dbReference>
<organism evidence="3 4">
    <name type="scientific">Litchfieldia salsa</name>
    <dbReference type="NCBI Taxonomy" id="930152"/>
    <lineage>
        <taxon>Bacteria</taxon>
        <taxon>Bacillati</taxon>
        <taxon>Bacillota</taxon>
        <taxon>Bacilli</taxon>
        <taxon>Bacillales</taxon>
        <taxon>Bacillaceae</taxon>
        <taxon>Litchfieldia</taxon>
    </lineage>
</organism>
<keyword evidence="4" id="KW-1185">Reference proteome</keyword>
<dbReference type="PROSITE" id="PS50889">
    <property type="entry name" value="S4"/>
    <property type="match status" value="1"/>
</dbReference>
<dbReference type="InterPro" id="IPR036986">
    <property type="entry name" value="S4_RNA-bd_sf"/>
</dbReference>
<protein>
    <submittedName>
        <fullName evidence="3">RNA-binding protein YlmH, contains S4-like domain</fullName>
    </submittedName>
</protein>
<dbReference type="Pfam" id="PF21278">
    <property type="entry name" value="YlmH_1st"/>
    <property type="match status" value="1"/>
</dbReference>
<dbReference type="OrthoDB" id="9812787at2"/>
<dbReference type="Pfam" id="PF01479">
    <property type="entry name" value="S4"/>
    <property type="match status" value="1"/>
</dbReference>
<evidence type="ECO:0000256" key="1">
    <source>
        <dbReference type="PROSITE-ProRule" id="PRU00182"/>
    </source>
</evidence>
<accession>A0A1H0RD89</accession>
<dbReference type="Gene3D" id="3.30.70.330">
    <property type="match status" value="1"/>
</dbReference>
<dbReference type="GO" id="GO:0003723">
    <property type="term" value="F:RNA binding"/>
    <property type="evidence" value="ECO:0007669"/>
    <property type="project" value="UniProtKB-KW"/>
</dbReference>
<dbReference type="InterPro" id="IPR012677">
    <property type="entry name" value="Nucleotide-bd_a/b_plait_sf"/>
</dbReference>
<dbReference type="SUPFAM" id="SSF55174">
    <property type="entry name" value="Alpha-L RNA-binding motif"/>
    <property type="match status" value="1"/>
</dbReference>
<dbReference type="InterPro" id="IPR048443">
    <property type="entry name" value="RqcP2_N"/>
</dbReference>
<dbReference type="Gene3D" id="3.10.290.10">
    <property type="entry name" value="RNA-binding S4 domain"/>
    <property type="match status" value="1"/>
</dbReference>
<dbReference type="InterPro" id="IPR040591">
    <property type="entry name" value="RqcP2_RBD"/>
</dbReference>
<dbReference type="SMART" id="SM00363">
    <property type="entry name" value="S4"/>
    <property type="match status" value="1"/>
</dbReference>
<dbReference type="InterPro" id="IPR002942">
    <property type="entry name" value="S4_RNA-bd"/>
</dbReference>
<dbReference type="PANTHER" id="PTHR13633:SF3">
    <property type="entry name" value="MITOCHONDRIAL TRANSCRIPTION RESCUE FACTOR 1"/>
    <property type="match status" value="1"/>
</dbReference>
<feature type="domain" description="RNA-binding S4" evidence="2">
    <location>
        <begin position="182"/>
        <end position="244"/>
    </location>
</feature>
<keyword evidence="1" id="KW-0694">RNA-binding</keyword>
<dbReference type="Proteomes" id="UP000199159">
    <property type="component" value="Unassembled WGS sequence"/>
</dbReference>
<dbReference type="STRING" id="930152.SAMN05216565_102155"/>
<dbReference type="EMBL" id="FNJU01000002">
    <property type="protein sequence ID" value="SDP27401.1"/>
    <property type="molecule type" value="Genomic_DNA"/>
</dbReference>
<dbReference type="CDD" id="cd00165">
    <property type="entry name" value="S4"/>
    <property type="match status" value="1"/>
</dbReference>
<dbReference type="Pfam" id="PF17774">
    <property type="entry name" value="YlmH_RBD"/>
    <property type="match status" value="1"/>
</dbReference>
<dbReference type="RefSeq" id="WP_090850422.1">
    <property type="nucleotide sequence ID" value="NZ_FNJU01000002.1"/>
</dbReference>
<name>A0A1H0RD89_9BACI</name>
<dbReference type="AlphaFoldDB" id="A0A1H0RD89"/>